<dbReference type="Pfam" id="PF00512">
    <property type="entry name" value="HisKA"/>
    <property type="match status" value="1"/>
</dbReference>
<keyword evidence="5" id="KW-0547">Nucleotide-binding</keyword>
<feature type="domain" description="Histidine kinase" evidence="9">
    <location>
        <begin position="258"/>
        <end position="474"/>
    </location>
</feature>
<dbReference type="GO" id="GO:0006355">
    <property type="term" value="P:regulation of DNA-templated transcription"/>
    <property type="evidence" value="ECO:0007669"/>
    <property type="project" value="InterPro"/>
</dbReference>
<comment type="catalytic activity">
    <reaction evidence="1">
        <text>ATP + protein L-histidine = ADP + protein N-phospho-L-histidine.</text>
        <dbReference type="EC" id="2.7.13.3"/>
    </reaction>
</comment>
<dbReference type="InterPro" id="IPR003594">
    <property type="entry name" value="HATPase_dom"/>
</dbReference>
<keyword evidence="3" id="KW-0597">Phosphoprotein</keyword>
<evidence type="ECO:0000256" key="4">
    <source>
        <dbReference type="ARBA" id="ARBA00022679"/>
    </source>
</evidence>
<dbReference type="InterPro" id="IPR004358">
    <property type="entry name" value="Sig_transdc_His_kin-like_C"/>
</dbReference>
<dbReference type="Gene3D" id="1.10.287.130">
    <property type="match status" value="1"/>
</dbReference>
<evidence type="ECO:0000256" key="1">
    <source>
        <dbReference type="ARBA" id="ARBA00000085"/>
    </source>
</evidence>
<feature type="domain" description="PAS" evidence="10">
    <location>
        <begin position="115"/>
        <end position="168"/>
    </location>
</feature>
<dbReference type="Pfam" id="PF02518">
    <property type="entry name" value="HATPase_c"/>
    <property type="match status" value="1"/>
</dbReference>
<dbReference type="SMART" id="SM00388">
    <property type="entry name" value="HisKA"/>
    <property type="match status" value="1"/>
</dbReference>
<dbReference type="PROSITE" id="PS50112">
    <property type="entry name" value="PAS"/>
    <property type="match status" value="1"/>
</dbReference>
<dbReference type="Proteomes" id="UP000325273">
    <property type="component" value="Unassembled WGS sequence"/>
</dbReference>
<reference evidence="11 12" key="1">
    <citation type="submission" date="2019-08" db="EMBL/GenBank/DDBJ databases">
        <title>Paraburkholderia sp. DCY113.</title>
        <authorList>
            <person name="Kang J."/>
        </authorList>
    </citation>
    <scope>NUCLEOTIDE SEQUENCE [LARGE SCALE GENOMIC DNA]</scope>
    <source>
        <strain evidence="11 12">DCY113</strain>
    </source>
</reference>
<dbReference type="SMART" id="SM00387">
    <property type="entry name" value="HATPase_c"/>
    <property type="match status" value="1"/>
</dbReference>
<dbReference type="PROSITE" id="PS50109">
    <property type="entry name" value="HIS_KIN"/>
    <property type="match status" value="1"/>
</dbReference>
<dbReference type="PRINTS" id="PR00344">
    <property type="entry name" value="BCTRLSENSOR"/>
</dbReference>
<evidence type="ECO:0000259" key="10">
    <source>
        <dbReference type="PROSITE" id="PS50112"/>
    </source>
</evidence>
<dbReference type="InterPro" id="IPR013767">
    <property type="entry name" value="PAS_fold"/>
</dbReference>
<keyword evidence="12" id="KW-1185">Reference proteome</keyword>
<dbReference type="SUPFAM" id="SSF55874">
    <property type="entry name" value="ATPase domain of HSP90 chaperone/DNA topoisomerase II/histidine kinase"/>
    <property type="match status" value="1"/>
</dbReference>
<name>A0A5B0GE78_9BURK</name>
<evidence type="ECO:0000256" key="5">
    <source>
        <dbReference type="ARBA" id="ARBA00022741"/>
    </source>
</evidence>
<dbReference type="InterPro" id="IPR036097">
    <property type="entry name" value="HisK_dim/P_sf"/>
</dbReference>
<dbReference type="EMBL" id="VTUZ01000043">
    <property type="protein sequence ID" value="KAA1000931.1"/>
    <property type="molecule type" value="Genomic_DNA"/>
</dbReference>
<evidence type="ECO:0000259" key="9">
    <source>
        <dbReference type="PROSITE" id="PS50109"/>
    </source>
</evidence>
<protein>
    <recommendedName>
        <fullName evidence="2">histidine kinase</fullName>
        <ecNumber evidence="2">2.7.13.3</ecNumber>
    </recommendedName>
</protein>
<keyword evidence="8" id="KW-0902">Two-component regulatory system</keyword>
<dbReference type="SMART" id="SM00091">
    <property type="entry name" value="PAS"/>
    <property type="match status" value="1"/>
</dbReference>
<evidence type="ECO:0000256" key="6">
    <source>
        <dbReference type="ARBA" id="ARBA00022777"/>
    </source>
</evidence>
<comment type="caution">
    <text evidence="11">The sequence shown here is derived from an EMBL/GenBank/DDBJ whole genome shotgun (WGS) entry which is preliminary data.</text>
</comment>
<evidence type="ECO:0000256" key="2">
    <source>
        <dbReference type="ARBA" id="ARBA00012438"/>
    </source>
</evidence>
<keyword evidence="7" id="KW-0067">ATP-binding</keyword>
<sequence>MINLLVRGKGLMQDVADFAVACYARRRYPSRSAHYDARAFHSSARSSREHGHRRLRTSGSDFSVLYGDVADMPQKRVTADEHEPGRRKSGWRGCAGACVAWLYGGARGRRRMLDESMPLRGALEMLPIPILTIDQQNQISFANAKAIELFGYSGEELIGASLEMLFPNHGLCGCHSASADRGVQSGISDVATTQMLVARRRDGEGFHVEANTTRYGASDQALQIIAIAGRSACLEVDRNRNELAHLARVSSLGELASSLAHELNQPLTAILSNAQAAQKFMEPENANQAELREALGDIILDSCRASEVIQKIRTMVRKGDMELRPVEVGGVVRDIALLVHSDAMAREVRTRFDIADHLPMVFGDKVQLQQVVLNLLLNAFDAVKECDPTERMIETTVREEVGGGVRITVKDRGQGLTVDKMNKIFRPFFTTKPQGLGLGLSISRTIVTAHGGQLWAENNEDKGASFHITLPPGADLRKDHHPRSS</sequence>
<dbReference type="SUPFAM" id="SSF47384">
    <property type="entry name" value="Homodimeric domain of signal transducing histidine kinase"/>
    <property type="match status" value="1"/>
</dbReference>
<evidence type="ECO:0000313" key="12">
    <source>
        <dbReference type="Proteomes" id="UP000325273"/>
    </source>
</evidence>
<dbReference type="InterPro" id="IPR005467">
    <property type="entry name" value="His_kinase_dom"/>
</dbReference>
<evidence type="ECO:0000256" key="8">
    <source>
        <dbReference type="ARBA" id="ARBA00023012"/>
    </source>
</evidence>
<dbReference type="InterPro" id="IPR003661">
    <property type="entry name" value="HisK_dim/P_dom"/>
</dbReference>
<dbReference type="Gene3D" id="3.30.450.20">
    <property type="entry name" value="PAS domain"/>
    <property type="match status" value="1"/>
</dbReference>
<evidence type="ECO:0000256" key="3">
    <source>
        <dbReference type="ARBA" id="ARBA00022553"/>
    </source>
</evidence>
<evidence type="ECO:0000256" key="7">
    <source>
        <dbReference type="ARBA" id="ARBA00022840"/>
    </source>
</evidence>
<accession>A0A5B0GE78</accession>
<dbReference type="PANTHER" id="PTHR43065">
    <property type="entry name" value="SENSOR HISTIDINE KINASE"/>
    <property type="match status" value="1"/>
</dbReference>
<keyword evidence="4" id="KW-0808">Transferase</keyword>
<dbReference type="InterPro" id="IPR035965">
    <property type="entry name" value="PAS-like_dom_sf"/>
</dbReference>
<dbReference type="SUPFAM" id="SSF55785">
    <property type="entry name" value="PYP-like sensor domain (PAS domain)"/>
    <property type="match status" value="1"/>
</dbReference>
<dbReference type="AlphaFoldDB" id="A0A5B0GE78"/>
<dbReference type="InterPro" id="IPR036890">
    <property type="entry name" value="HATPase_C_sf"/>
</dbReference>
<dbReference type="GO" id="GO:0000155">
    <property type="term" value="F:phosphorelay sensor kinase activity"/>
    <property type="evidence" value="ECO:0007669"/>
    <property type="project" value="InterPro"/>
</dbReference>
<dbReference type="CDD" id="cd00130">
    <property type="entry name" value="PAS"/>
    <property type="match status" value="1"/>
</dbReference>
<dbReference type="PANTHER" id="PTHR43065:SF10">
    <property type="entry name" value="PEROXIDE STRESS-ACTIVATED HISTIDINE KINASE MAK3"/>
    <property type="match status" value="1"/>
</dbReference>
<organism evidence="11 12">
    <name type="scientific">Paraburkholderia panacisoli</name>
    <dbReference type="NCBI Taxonomy" id="2603818"/>
    <lineage>
        <taxon>Bacteria</taxon>
        <taxon>Pseudomonadati</taxon>
        <taxon>Pseudomonadota</taxon>
        <taxon>Betaproteobacteria</taxon>
        <taxon>Burkholderiales</taxon>
        <taxon>Burkholderiaceae</taxon>
        <taxon>Paraburkholderia</taxon>
    </lineage>
</organism>
<evidence type="ECO:0000313" key="11">
    <source>
        <dbReference type="EMBL" id="KAA1000931.1"/>
    </source>
</evidence>
<dbReference type="Pfam" id="PF00989">
    <property type="entry name" value="PAS"/>
    <property type="match status" value="1"/>
</dbReference>
<dbReference type="InterPro" id="IPR000014">
    <property type="entry name" value="PAS"/>
</dbReference>
<dbReference type="EC" id="2.7.13.3" evidence="2"/>
<dbReference type="Gene3D" id="3.30.565.10">
    <property type="entry name" value="Histidine kinase-like ATPase, C-terminal domain"/>
    <property type="match status" value="1"/>
</dbReference>
<dbReference type="CDD" id="cd00082">
    <property type="entry name" value="HisKA"/>
    <property type="match status" value="1"/>
</dbReference>
<proteinExistence type="predicted"/>
<gene>
    <name evidence="11" type="ORF">FVF58_39995</name>
</gene>
<dbReference type="GO" id="GO:0005524">
    <property type="term" value="F:ATP binding"/>
    <property type="evidence" value="ECO:0007669"/>
    <property type="project" value="UniProtKB-KW"/>
</dbReference>
<keyword evidence="6" id="KW-0418">Kinase</keyword>
<dbReference type="NCBIfam" id="TIGR00229">
    <property type="entry name" value="sensory_box"/>
    <property type="match status" value="1"/>
</dbReference>